<keyword evidence="5 9" id="KW-0548">Nucleotidyltransferase</keyword>
<organism evidence="11 12">
    <name type="scientific">Idiomarina xiamenensis 10-D-4</name>
    <dbReference type="NCBI Taxonomy" id="740709"/>
    <lineage>
        <taxon>Bacteria</taxon>
        <taxon>Pseudomonadati</taxon>
        <taxon>Pseudomonadota</taxon>
        <taxon>Gammaproteobacteria</taxon>
        <taxon>Alteromonadales</taxon>
        <taxon>Idiomarinaceae</taxon>
        <taxon>Idiomarina</taxon>
    </lineage>
</organism>
<evidence type="ECO:0000313" key="11">
    <source>
        <dbReference type="EMBL" id="EKE83386.1"/>
    </source>
</evidence>
<dbReference type="GO" id="GO:0000049">
    <property type="term" value="F:tRNA binding"/>
    <property type="evidence" value="ECO:0007669"/>
    <property type="project" value="TreeGrafter"/>
</dbReference>
<evidence type="ECO:0000256" key="8">
    <source>
        <dbReference type="ARBA" id="ARBA00048366"/>
    </source>
</evidence>
<dbReference type="HAMAP" id="MF_01852">
    <property type="entry name" value="TsaC"/>
    <property type="match status" value="1"/>
</dbReference>
<sequence>MHDWQAAREAFATGLIAYPTEAVFGLGCDPREDVFLQQLLDLKQRPQEKGFILLAADYSQLLPFVDDNAIPQDKRFSVFSHWPGPVTLLLPARQSVSPLLRGQFDTIACRVTAYEPARELCRQLNSAIVSTSANRHQQPSLTSFEAVKTEFNDELAWVMDDAVAGASSPSTIINPLTGQVVR</sequence>
<proteinExistence type="inferred from homology"/>
<comment type="caution">
    <text evidence="11">The sequence shown here is derived from an EMBL/GenBank/DDBJ whole genome shotgun (WGS) entry which is preliminary data.</text>
</comment>
<keyword evidence="12" id="KW-1185">Reference proteome</keyword>
<evidence type="ECO:0000256" key="7">
    <source>
        <dbReference type="ARBA" id="ARBA00022840"/>
    </source>
</evidence>
<dbReference type="GO" id="GO:0061710">
    <property type="term" value="F:L-threonylcarbamoyladenylate synthase"/>
    <property type="evidence" value="ECO:0007669"/>
    <property type="project" value="UniProtKB-EC"/>
</dbReference>
<protein>
    <recommendedName>
        <fullName evidence="9">Threonylcarbamoyl-AMP synthase</fullName>
        <shortName evidence="9">TC-AMP synthase</shortName>
        <ecNumber evidence="9">2.7.7.87</ecNumber>
    </recommendedName>
    <alternativeName>
        <fullName evidence="9">L-threonylcarbamoyladenylate synthase</fullName>
    </alternativeName>
    <alternativeName>
        <fullName evidence="9">t(6)A37 threonylcarbamoyladenosine biosynthesis protein TsaC</fullName>
    </alternativeName>
    <alternativeName>
        <fullName evidence="9">tRNA threonylcarbamoyladenosine biosynthesis protein TsaC</fullName>
    </alternativeName>
</protein>
<comment type="function">
    <text evidence="9">Required for the formation of a threonylcarbamoyl group on adenosine at position 37 (t(6)A37) in tRNAs that read codons beginning with adenine. Catalyzes the conversion of L-threonine, HCO(3)(-)/CO(2) and ATP to give threonylcarbamoyl-AMP (TC-AMP) as the acyladenylate intermediate, with the release of diphosphate.</text>
</comment>
<name>K2JIY3_9GAMM</name>
<dbReference type="AlphaFoldDB" id="K2JIY3"/>
<comment type="subcellular location">
    <subcellularLocation>
        <location evidence="1 9">Cytoplasm</location>
    </subcellularLocation>
</comment>
<evidence type="ECO:0000313" key="12">
    <source>
        <dbReference type="Proteomes" id="UP000014115"/>
    </source>
</evidence>
<evidence type="ECO:0000256" key="2">
    <source>
        <dbReference type="ARBA" id="ARBA00022490"/>
    </source>
</evidence>
<keyword evidence="4 9" id="KW-0819">tRNA processing</keyword>
<evidence type="ECO:0000256" key="9">
    <source>
        <dbReference type="HAMAP-Rule" id="MF_01852"/>
    </source>
</evidence>
<dbReference type="InterPro" id="IPR017945">
    <property type="entry name" value="DHBP_synth_RibB-like_a/b_dom"/>
</dbReference>
<dbReference type="PANTHER" id="PTHR17490:SF18">
    <property type="entry name" value="THREONYLCARBAMOYL-AMP SYNTHASE"/>
    <property type="match status" value="1"/>
</dbReference>
<reference evidence="11 12" key="1">
    <citation type="journal article" date="2012" name="J. Bacteriol.">
        <title>Genome Sequence of Idiomarina xiamenensis Type Strain 10-D-4.</title>
        <authorList>
            <person name="Lai Q."/>
            <person name="Wang L."/>
            <person name="Wang W."/>
            <person name="Shao Z."/>
        </authorList>
    </citation>
    <scope>NUCLEOTIDE SEQUENCE [LARGE SCALE GENOMIC DNA]</scope>
    <source>
        <strain evidence="11 12">10-D-4</strain>
    </source>
</reference>
<keyword evidence="2 9" id="KW-0963">Cytoplasm</keyword>
<evidence type="ECO:0000256" key="6">
    <source>
        <dbReference type="ARBA" id="ARBA00022741"/>
    </source>
</evidence>
<dbReference type="PANTHER" id="PTHR17490">
    <property type="entry name" value="SUA5"/>
    <property type="match status" value="1"/>
</dbReference>
<dbReference type="InterPro" id="IPR006070">
    <property type="entry name" value="Sua5-like_dom"/>
</dbReference>
<evidence type="ECO:0000256" key="3">
    <source>
        <dbReference type="ARBA" id="ARBA00022679"/>
    </source>
</evidence>
<evidence type="ECO:0000256" key="1">
    <source>
        <dbReference type="ARBA" id="ARBA00004496"/>
    </source>
</evidence>
<dbReference type="GO" id="GO:0002949">
    <property type="term" value="P:tRNA threonylcarbamoyladenosine modification"/>
    <property type="evidence" value="ECO:0007669"/>
    <property type="project" value="UniProtKB-UniRule"/>
</dbReference>
<dbReference type="GO" id="GO:0005524">
    <property type="term" value="F:ATP binding"/>
    <property type="evidence" value="ECO:0007669"/>
    <property type="project" value="UniProtKB-UniRule"/>
</dbReference>
<dbReference type="GO" id="GO:0006450">
    <property type="term" value="P:regulation of translational fidelity"/>
    <property type="evidence" value="ECO:0007669"/>
    <property type="project" value="TreeGrafter"/>
</dbReference>
<evidence type="ECO:0000256" key="4">
    <source>
        <dbReference type="ARBA" id="ARBA00022694"/>
    </source>
</evidence>
<dbReference type="PATRIC" id="fig|740709.3.peg.1659"/>
<evidence type="ECO:0000259" key="10">
    <source>
        <dbReference type="PROSITE" id="PS51163"/>
    </source>
</evidence>
<dbReference type="PROSITE" id="PS51163">
    <property type="entry name" value="YRDC"/>
    <property type="match status" value="1"/>
</dbReference>
<gene>
    <name evidence="9" type="primary">tsaC</name>
    <name evidence="11" type="ORF">A10D4_08192</name>
</gene>
<accession>K2JIY3</accession>
<dbReference type="Pfam" id="PF01300">
    <property type="entry name" value="Sua5_yciO_yrdC"/>
    <property type="match status" value="1"/>
</dbReference>
<feature type="domain" description="YrdC-like" evidence="10">
    <location>
        <begin position="1"/>
        <end position="182"/>
    </location>
</feature>
<dbReference type="GO" id="GO:0005737">
    <property type="term" value="C:cytoplasm"/>
    <property type="evidence" value="ECO:0007669"/>
    <property type="project" value="UniProtKB-SubCell"/>
</dbReference>
<dbReference type="Proteomes" id="UP000014115">
    <property type="component" value="Unassembled WGS sequence"/>
</dbReference>
<dbReference type="EMBL" id="AMRG01000009">
    <property type="protein sequence ID" value="EKE83386.1"/>
    <property type="molecule type" value="Genomic_DNA"/>
</dbReference>
<dbReference type="Gene3D" id="3.90.870.10">
    <property type="entry name" value="DHBP synthase"/>
    <property type="match status" value="1"/>
</dbReference>
<keyword evidence="7 9" id="KW-0067">ATP-binding</keyword>
<dbReference type="InterPro" id="IPR023535">
    <property type="entry name" value="TC-AMP_synthase"/>
</dbReference>
<dbReference type="SUPFAM" id="SSF55821">
    <property type="entry name" value="YrdC/RibB"/>
    <property type="match status" value="1"/>
</dbReference>
<keyword evidence="3 9" id="KW-0808">Transferase</keyword>
<dbReference type="STRING" id="740709.A10D4_08192"/>
<evidence type="ECO:0000256" key="5">
    <source>
        <dbReference type="ARBA" id="ARBA00022695"/>
    </source>
</evidence>
<dbReference type="eggNOG" id="COG0009">
    <property type="taxonomic scope" value="Bacteria"/>
</dbReference>
<dbReference type="EC" id="2.7.7.87" evidence="9"/>
<comment type="catalytic activity">
    <reaction evidence="8 9">
        <text>L-threonine + hydrogencarbonate + ATP = L-threonylcarbamoyladenylate + diphosphate + H2O</text>
        <dbReference type="Rhea" id="RHEA:36407"/>
        <dbReference type="ChEBI" id="CHEBI:15377"/>
        <dbReference type="ChEBI" id="CHEBI:17544"/>
        <dbReference type="ChEBI" id="CHEBI:30616"/>
        <dbReference type="ChEBI" id="CHEBI:33019"/>
        <dbReference type="ChEBI" id="CHEBI:57926"/>
        <dbReference type="ChEBI" id="CHEBI:73682"/>
        <dbReference type="EC" id="2.7.7.87"/>
    </reaction>
</comment>
<dbReference type="GO" id="GO:0003725">
    <property type="term" value="F:double-stranded RNA binding"/>
    <property type="evidence" value="ECO:0007669"/>
    <property type="project" value="InterPro"/>
</dbReference>
<dbReference type="InterPro" id="IPR050156">
    <property type="entry name" value="TC-AMP_synthase_SUA5"/>
</dbReference>
<comment type="similarity">
    <text evidence="9">Belongs to the SUA5 family. TsaC subfamily.</text>
</comment>
<keyword evidence="6 9" id="KW-0547">Nucleotide-binding</keyword>